<dbReference type="InterPro" id="IPR055492">
    <property type="entry name" value="DUF7064"/>
</dbReference>
<proteinExistence type="predicted"/>
<keyword evidence="2" id="KW-1185">Reference proteome</keyword>
<dbReference type="GeneID" id="118411062"/>
<dbReference type="PANTHER" id="PTHR34717:SF1">
    <property type="entry name" value="EG:BACR7A4.20 PROTEIN"/>
    <property type="match status" value="1"/>
</dbReference>
<feature type="domain" description="DUF7064" evidence="1">
    <location>
        <begin position="274"/>
        <end position="396"/>
    </location>
</feature>
<evidence type="ECO:0000259" key="1">
    <source>
        <dbReference type="Pfam" id="PF23212"/>
    </source>
</evidence>
<protein>
    <submittedName>
        <fullName evidence="3">Uncharacterized protein LOC118411062</fullName>
    </submittedName>
</protein>
<dbReference type="KEGG" id="bfo:118411062"/>
<evidence type="ECO:0000313" key="2">
    <source>
        <dbReference type="Proteomes" id="UP000001554"/>
    </source>
</evidence>
<reference evidence="3" key="2">
    <citation type="submission" date="2025-08" db="UniProtKB">
        <authorList>
            <consortium name="RefSeq"/>
        </authorList>
    </citation>
    <scope>IDENTIFICATION</scope>
    <source>
        <strain evidence="3">S238N-H82</strain>
        <tissue evidence="3">Testes</tissue>
    </source>
</reference>
<dbReference type="RefSeq" id="XP_035668958.1">
    <property type="nucleotide sequence ID" value="XM_035813065.1"/>
</dbReference>
<organism evidence="2 3">
    <name type="scientific">Branchiostoma floridae</name>
    <name type="common">Florida lancelet</name>
    <name type="synonym">Amphioxus</name>
    <dbReference type="NCBI Taxonomy" id="7739"/>
    <lineage>
        <taxon>Eukaryota</taxon>
        <taxon>Metazoa</taxon>
        <taxon>Chordata</taxon>
        <taxon>Cephalochordata</taxon>
        <taxon>Leptocardii</taxon>
        <taxon>Amphioxiformes</taxon>
        <taxon>Branchiostomatidae</taxon>
        <taxon>Branchiostoma</taxon>
    </lineage>
</organism>
<dbReference type="OMA" id="HSFGTER"/>
<dbReference type="Proteomes" id="UP000001554">
    <property type="component" value="Chromosome 3"/>
</dbReference>
<dbReference type="Pfam" id="PF23212">
    <property type="entry name" value="DUF7064"/>
    <property type="match status" value="1"/>
</dbReference>
<dbReference type="OrthoDB" id="5798273at2759"/>
<dbReference type="AlphaFoldDB" id="A0A9J7KRB2"/>
<gene>
    <name evidence="3" type="primary">LOC118411062</name>
</gene>
<dbReference type="PANTHER" id="PTHR34717">
    <property type="entry name" value="EG:BACR7A4.20 PROTEIN"/>
    <property type="match status" value="1"/>
</dbReference>
<evidence type="ECO:0000313" key="3">
    <source>
        <dbReference type="RefSeq" id="XP_035668958.1"/>
    </source>
</evidence>
<reference evidence="2" key="1">
    <citation type="journal article" date="2020" name="Nat. Ecol. Evol.">
        <title>Deeply conserved synteny resolves early events in vertebrate evolution.</title>
        <authorList>
            <person name="Simakov O."/>
            <person name="Marletaz F."/>
            <person name="Yue J.X."/>
            <person name="O'Connell B."/>
            <person name="Jenkins J."/>
            <person name="Brandt A."/>
            <person name="Calef R."/>
            <person name="Tung C.H."/>
            <person name="Huang T.K."/>
            <person name="Schmutz J."/>
            <person name="Satoh N."/>
            <person name="Yu J.K."/>
            <person name="Putnam N.H."/>
            <person name="Green R.E."/>
            <person name="Rokhsar D.S."/>
        </authorList>
    </citation>
    <scope>NUCLEOTIDE SEQUENCE [LARGE SCALE GENOMIC DNA]</scope>
    <source>
        <strain evidence="2">S238N-H82</strain>
    </source>
</reference>
<accession>A0A9J7KRB2</accession>
<sequence>MLYYLLAAAVLSAAGYVLTQLLMAVPPRRAAVYSQPGPWYRLKYWAFVCIIALRKWKSKNTKAREGMAAGIGVKSKNSIADMEQVQKLQDRPKAVDAVYFNGSNRDGVYFVAATARRPGKVTQTVLYLRFPDIGLLEHPSLPDTSMKRESDLEFAAGGVCLELVEPMKVWRLSYSGKMRAVDQGNQLLQTEFVLTWTACTPYFDFDTDMEPWAVAEAMAREPWSREFFQNLQDMHQTHYEQFGTFEGTVSVEGYQDKRINIKGLRDHSYGRYRDWSLFHRYGLQMVHLEDGTCVMVGIVSMPATTSRLALGYVMHPDGSKSSLSSLDWDLSTCGEDGVQPKTFAFNFIAGGKKYHLECKVLRAPIFYIGFGWTAKIHEGFAQFTVNGVPGWGIAEWDYRNHGGLPEEFQGVKAK</sequence>
<name>A0A9J7KRB2_BRAFL</name>